<sequence>MSVNITTSFVEQYSANISLLAQQTGSKLRSAVDVESVRGKSAFFDQIGVTAAQLRTSRHGSTPQIDTPHSRRKVSLDTYEWGDLVDDADKVRMLIDPTSTYARAAAAAMNRSIDDVIITAMNASASTGVSGGTSTALPSTQKTATSDQSDGLTIAKLRSAKYILDNNDIDPSIKRYLCCGPKQIQDLLAVTEVTSSDYAVVKALATGTINSFLGFEFIMSTRLNKDATNTTDRLVFAFTEDAVKLAIGKDVTAKISERADKSYSTQVYYAMDIGATRMEEEKVVQIPCNE</sequence>
<reference evidence="1" key="1">
    <citation type="submission" date="2015-11" db="EMBL/GenBank/DDBJ databases">
        <title>Genomes of Abundant and Widespread Viruses from the Deep Ocean.</title>
        <authorList>
            <person name="Mizuno C.M."/>
            <person name="Ghai R."/>
            <person name="Saghai A."/>
            <person name="Lopez-Garcia P."/>
            <person name="Rodriguez-Valera F."/>
        </authorList>
    </citation>
    <scope>NUCLEOTIDE SEQUENCE</scope>
</reference>
<evidence type="ECO:0000313" key="1">
    <source>
        <dbReference type="EMBL" id="ANO58210.1"/>
    </source>
</evidence>
<accession>A0A1B0Z1Y4</accession>
<dbReference type="InterPro" id="IPR045565">
    <property type="entry name" value="Phage_capsid_2"/>
</dbReference>
<organism evidence="1">
    <name type="scientific">uncultured Alphaproteobacteria bacterium</name>
    <dbReference type="NCBI Taxonomy" id="91750"/>
    <lineage>
        <taxon>Bacteria</taxon>
        <taxon>Pseudomonadati</taxon>
        <taxon>Pseudomonadota</taxon>
        <taxon>Alphaproteobacteria</taxon>
        <taxon>environmental samples</taxon>
    </lineage>
</organism>
<dbReference type="EMBL" id="KT997882">
    <property type="protein sequence ID" value="ANO58425.1"/>
    <property type="molecule type" value="Genomic_DNA"/>
</dbReference>
<dbReference type="EMBL" id="KT997802">
    <property type="protein sequence ID" value="ANO58210.1"/>
    <property type="molecule type" value="Genomic_DNA"/>
</dbReference>
<dbReference type="AlphaFoldDB" id="A0A1B0Z1Y4"/>
<proteinExistence type="predicted"/>
<name>A0A1B0Z1Y4_9PROT</name>
<dbReference type="Pfam" id="PF19821">
    <property type="entry name" value="Phage_capsid_2"/>
    <property type="match status" value="1"/>
</dbReference>
<protein>
    <submittedName>
        <fullName evidence="1">Major capsid protein</fullName>
    </submittedName>
</protein>